<dbReference type="NCBIfam" id="TIGR00071">
    <property type="entry name" value="hisT_truA"/>
    <property type="match status" value="1"/>
</dbReference>
<dbReference type="SUPFAM" id="SSF55120">
    <property type="entry name" value="Pseudouridine synthase"/>
    <property type="match status" value="1"/>
</dbReference>
<gene>
    <name evidence="4" type="primary">truA</name>
    <name evidence="9" type="ORF">EZS26_001726</name>
</gene>
<protein>
    <recommendedName>
        <fullName evidence="4">tRNA pseudouridine synthase A</fullName>
        <ecNumber evidence="4">5.4.99.12</ecNumber>
    </recommendedName>
    <alternativeName>
        <fullName evidence="4">tRNA pseudouridine(38-40) synthase</fullName>
    </alternativeName>
    <alternativeName>
        <fullName evidence="4">tRNA pseudouridylate synthase I</fullName>
    </alternativeName>
    <alternativeName>
        <fullName evidence="4">tRNA-uridine isomerase I</fullName>
    </alternativeName>
</protein>
<dbReference type="InterPro" id="IPR020097">
    <property type="entry name" value="PsdUridine_synth_TruA_a/b_dom"/>
</dbReference>
<dbReference type="GO" id="GO:0160147">
    <property type="term" value="F:tRNA pseudouridine(38-40) synthase activity"/>
    <property type="evidence" value="ECO:0007669"/>
    <property type="project" value="UniProtKB-EC"/>
</dbReference>
<dbReference type="InterPro" id="IPR020103">
    <property type="entry name" value="PsdUridine_synth_cat_dom_sf"/>
</dbReference>
<feature type="binding site" evidence="4 6">
    <location>
        <position position="111"/>
    </location>
    <ligand>
        <name>substrate</name>
    </ligand>
</feature>
<dbReference type="Proteomes" id="UP000324575">
    <property type="component" value="Unassembled WGS sequence"/>
</dbReference>
<dbReference type="InterPro" id="IPR020094">
    <property type="entry name" value="TruA/RsuA/RluB/E/F_N"/>
</dbReference>
<evidence type="ECO:0000256" key="2">
    <source>
        <dbReference type="ARBA" id="ARBA00022694"/>
    </source>
</evidence>
<dbReference type="GO" id="GO:0003723">
    <property type="term" value="F:RNA binding"/>
    <property type="evidence" value="ECO:0007669"/>
    <property type="project" value="InterPro"/>
</dbReference>
<feature type="active site" description="Nucleophile" evidence="4 5">
    <location>
        <position position="52"/>
    </location>
</feature>
<dbReference type="GO" id="GO:0031119">
    <property type="term" value="P:tRNA pseudouridine synthesis"/>
    <property type="evidence" value="ECO:0007669"/>
    <property type="project" value="UniProtKB-UniRule"/>
</dbReference>
<dbReference type="InterPro" id="IPR001406">
    <property type="entry name" value="PsdUridine_synth_TruA"/>
</dbReference>
<evidence type="ECO:0000256" key="6">
    <source>
        <dbReference type="PIRSR" id="PIRSR001430-2"/>
    </source>
</evidence>
<feature type="domain" description="Pseudouridine synthase I TruA alpha/beta" evidence="8">
    <location>
        <begin position="9"/>
        <end position="105"/>
    </location>
</feature>
<dbReference type="PIRSF" id="PIRSF001430">
    <property type="entry name" value="tRNA_psdUrid_synth"/>
    <property type="match status" value="1"/>
</dbReference>
<feature type="domain" description="Pseudouridine synthase I TruA alpha/beta" evidence="8">
    <location>
        <begin position="150"/>
        <end position="244"/>
    </location>
</feature>
<comment type="subunit">
    <text evidence="4">Homodimer.</text>
</comment>
<comment type="function">
    <text evidence="4">Formation of pseudouridine at positions 38, 39 and 40 in the anticodon stem and loop of transfer RNAs.</text>
</comment>
<dbReference type="EMBL" id="SNRX01000010">
    <property type="protein sequence ID" value="KAA6302125.1"/>
    <property type="molecule type" value="Genomic_DNA"/>
</dbReference>
<evidence type="ECO:0000259" key="8">
    <source>
        <dbReference type="Pfam" id="PF01416"/>
    </source>
</evidence>
<comment type="similarity">
    <text evidence="1 4 7">Belongs to the tRNA pseudouridine synthase TruA family.</text>
</comment>
<comment type="caution">
    <text evidence="9">The sequence shown here is derived from an EMBL/GenBank/DDBJ whole genome shotgun (WGS) entry which is preliminary data.</text>
</comment>
<dbReference type="Pfam" id="PF01416">
    <property type="entry name" value="PseudoU_synth_1"/>
    <property type="match status" value="2"/>
</dbReference>
<comment type="catalytic activity">
    <reaction evidence="4 7">
        <text>uridine(38/39/40) in tRNA = pseudouridine(38/39/40) in tRNA</text>
        <dbReference type="Rhea" id="RHEA:22376"/>
        <dbReference type="Rhea" id="RHEA-COMP:10085"/>
        <dbReference type="Rhea" id="RHEA-COMP:10087"/>
        <dbReference type="ChEBI" id="CHEBI:65314"/>
        <dbReference type="ChEBI" id="CHEBI:65315"/>
        <dbReference type="EC" id="5.4.99.12"/>
    </reaction>
</comment>
<dbReference type="Gene3D" id="3.30.70.660">
    <property type="entry name" value="Pseudouridine synthase I, catalytic domain, C-terminal subdomain"/>
    <property type="match status" value="1"/>
</dbReference>
<evidence type="ECO:0000256" key="5">
    <source>
        <dbReference type="PIRSR" id="PIRSR001430-1"/>
    </source>
</evidence>
<dbReference type="AlphaFoldDB" id="A0A5M8P118"/>
<dbReference type="PANTHER" id="PTHR11142">
    <property type="entry name" value="PSEUDOURIDYLATE SYNTHASE"/>
    <property type="match status" value="1"/>
</dbReference>
<dbReference type="EC" id="5.4.99.12" evidence="4"/>
<reference evidence="9 10" key="1">
    <citation type="submission" date="2019-03" db="EMBL/GenBank/DDBJ databases">
        <title>Single cell metagenomics reveals metabolic interactions within the superorganism composed of flagellate Streblomastix strix and complex community of Bacteroidetes bacteria on its surface.</title>
        <authorList>
            <person name="Treitli S.C."/>
            <person name="Kolisko M."/>
            <person name="Husnik F."/>
            <person name="Keeling P."/>
            <person name="Hampl V."/>
        </authorList>
    </citation>
    <scope>NUCLEOTIDE SEQUENCE [LARGE SCALE GENOMIC DNA]</scope>
    <source>
        <strain evidence="9">St1</strain>
    </source>
</reference>
<evidence type="ECO:0000256" key="4">
    <source>
        <dbReference type="HAMAP-Rule" id="MF_00171"/>
    </source>
</evidence>
<keyword evidence="2 4" id="KW-0819">tRNA processing</keyword>
<organism evidence="9 10">
    <name type="scientific">Candidatus Ordinivivax streblomastigis</name>
    <dbReference type="NCBI Taxonomy" id="2540710"/>
    <lineage>
        <taxon>Bacteria</taxon>
        <taxon>Pseudomonadati</taxon>
        <taxon>Bacteroidota</taxon>
        <taxon>Bacteroidia</taxon>
        <taxon>Bacteroidales</taxon>
        <taxon>Candidatus Ordinivivax</taxon>
    </lineage>
</organism>
<accession>A0A5M8P118</accession>
<dbReference type="FunFam" id="3.30.70.580:FF:000001">
    <property type="entry name" value="tRNA pseudouridine synthase A"/>
    <property type="match status" value="1"/>
</dbReference>
<comment type="caution">
    <text evidence="4">Lacks conserved residue(s) required for the propagation of feature annotation.</text>
</comment>
<dbReference type="PANTHER" id="PTHR11142:SF0">
    <property type="entry name" value="TRNA PSEUDOURIDINE SYNTHASE-LIKE 1"/>
    <property type="match status" value="1"/>
</dbReference>
<evidence type="ECO:0000256" key="1">
    <source>
        <dbReference type="ARBA" id="ARBA00009375"/>
    </source>
</evidence>
<sequence length="250" mass="28865">MKRYFIYLAYNGKNYCGWQIQPNGITVQEILEQNLSTLLQRPVSIVGAGRTDAGVHARWMVAHVDLELEPNQIQTFSERLNGMLPKDICIDKIVLVRDGAHARFDAVSRTYQYFMTDRKNPFQHELLYKVRKLPDYTLMNESARILFEYNDFTSFSKLHTDTKTNTCQIMQAEWKMENEVLVFTIQADRFLRNMVRSIVGTLIETGNGKLSPDGFRTIIESKDRCKAGSSVPARALFLTDIHYPETIIIE</sequence>
<evidence type="ECO:0000313" key="10">
    <source>
        <dbReference type="Proteomes" id="UP000324575"/>
    </source>
</evidence>
<dbReference type="CDD" id="cd02570">
    <property type="entry name" value="PseudoU_synth_EcTruA"/>
    <property type="match status" value="1"/>
</dbReference>
<evidence type="ECO:0000256" key="7">
    <source>
        <dbReference type="RuleBase" id="RU003792"/>
    </source>
</evidence>
<proteinExistence type="inferred from homology"/>
<keyword evidence="3 4" id="KW-0413">Isomerase</keyword>
<evidence type="ECO:0000256" key="3">
    <source>
        <dbReference type="ARBA" id="ARBA00023235"/>
    </source>
</evidence>
<dbReference type="Gene3D" id="3.30.70.580">
    <property type="entry name" value="Pseudouridine synthase I, catalytic domain, N-terminal subdomain"/>
    <property type="match status" value="1"/>
</dbReference>
<dbReference type="InterPro" id="IPR020095">
    <property type="entry name" value="PsdUridine_synth_TruA_C"/>
</dbReference>
<dbReference type="HAMAP" id="MF_00171">
    <property type="entry name" value="TruA"/>
    <property type="match status" value="1"/>
</dbReference>
<evidence type="ECO:0000313" key="9">
    <source>
        <dbReference type="EMBL" id="KAA6302125.1"/>
    </source>
</evidence>
<name>A0A5M8P118_9BACT</name>